<feature type="compositionally biased region" description="Low complexity" evidence="1">
    <location>
        <begin position="261"/>
        <end position="270"/>
    </location>
</feature>
<evidence type="ECO:0008006" key="4">
    <source>
        <dbReference type="Google" id="ProtNLM"/>
    </source>
</evidence>
<reference evidence="2 3" key="1">
    <citation type="journal article" date="2016" name="Genome Biol. Evol.">
        <title>Gene Family Evolution Reflects Adaptation to Soil Environmental Stressors in the Genome of the Collembolan Orchesella cincta.</title>
        <authorList>
            <person name="Faddeeva-Vakhrusheva A."/>
            <person name="Derks M.F."/>
            <person name="Anvar S.Y."/>
            <person name="Agamennone V."/>
            <person name="Suring W."/>
            <person name="Smit S."/>
            <person name="van Straalen N.M."/>
            <person name="Roelofs D."/>
        </authorList>
    </citation>
    <scope>NUCLEOTIDE SEQUENCE [LARGE SCALE GENOMIC DNA]</scope>
    <source>
        <tissue evidence="2">Mixed pool</tissue>
    </source>
</reference>
<feature type="compositionally biased region" description="Basic and acidic residues" evidence="1">
    <location>
        <begin position="48"/>
        <end position="64"/>
    </location>
</feature>
<dbReference type="EMBL" id="LJIJ01000702">
    <property type="protein sequence ID" value="ODM95175.1"/>
    <property type="molecule type" value="Genomic_DNA"/>
</dbReference>
<feature type="compositionally biased region" description="Basic and acidic residues" evidence="1">
    <location>
        <begin position="310"/>
        <end position="320"/>
    </location>
</feature>
<feature type="compositionally biased region" description="Basic and acidic residues" evidence="1">
    <location>
        <begin position="105"/>
        <end position="115"/>
    </location>
</feature>
<gene>
    <name evidence="2" type="ORF">Ocin01_11509</name>
</gene>
<dbReference type="InterPro" id="IPR051187">
    <property type="entry name" value="Pre-mRNA_3'-end_processing_reg"/>
</dbReference>
<evidence type="ECO:0000313" key="2">
    <source>
        <dbReference type="EMBL" id="ODM95175.1"/>
    </source>
</evidence>
<feature type="compositionally biased region" description="Basic and acidic residues" evidence="1">
    <location>
        <begin position="927"/>
        <end position="957"/>
    </location>
</feature>
<feature type="compositionally biased region" description="Basic residues" evidence="1">
    <location>
        <begin position="784"/>
        <end position="796"/>
    </location>
</feature>
<feature type="region of interest" description="Disordered" evidence="1">
    <location>
        <begin position="392"/>
        <end position="420"/>
    </location>
</feature>
<feature type="region of interest" description="Disordered" evidence="1">
    <location>
        <begin position="713"/>
        <end position="811"/>
    </location>
</feature>
<dbReference type="Proteomes" id="UP000094527">
    <property type="component" value="Unassembled WGS sequence"/>
</dbReference>
<evidence type="ECO:0000313" key="3">
    <source>
        <dbReference type="Proteomes" id="UP000094527"/>
    </source>
</evidence>
<feature type="compositionally biased region" description="Basic and acidic residues" evidence="1">
    <location>
        <begin position="1070"/>
        <end position="1081"/>
    </location>
</feature>
<dbReference type="STRING" id="48709.A0A1D2MR31"/>
<accession>A0A1D2MR31</accession>
<feature type="compositionally biased region" description="Basic and acidic residues" evidence="1">
    <location>
        <begin position="797"/>
        <end position="811"/>
    </location>
</feature>
<dbReference type="PANTHER" id="PTHR13484:SF0">
    <property type="entry name" value="PRE-MRNA 3'-END-PROCESSING FACTOR FIP1"/>
    <property type="match status" value="1"/>
</dbReference>
<feature type="region of interest" description="Disordered" evidence="1">
    <location>
        <begin position="926"/>
        <end position="1012"/>
    </location>
</feature>
<feature type="region of interest" description="Disordered" evidence="1">
    <location>
        <begin position="614"/>
        <end position="690"/>
    </location>
</feature>
<dbReference type="AlphaFoldDB" id="A0A1D2MR31"/>
<feature type="compositionally biased region" description="Basic and acidic residues" evidence="1">
    <location>
        <begin position="235"/>
        <end position="245"/>
    </location>
</feature>
<feature type="compositionally biased region" description="Basic and acidic residues" evidence="1">
    <location>
        <begin position="716"/>
        <end position="726"/>
    </location>
</feature>
<feature type="compositionally biased region" description="Basic residues" evidence="1">
    <location>
        <begin position="65"/>
        <end position="101"/>
    </location>
</feature>
<feature type="compositionally biased region" description="Basic residues" evidence="1">
    <location>
        <begin position="246"/>
        <end position="260"/>
    </location>
</feature>
<dbReference type="PANTHER" id="PTHR13484">
    <property type="entry name" value="FIP1-LIKE 1 PROTEIN"/>
    <property type="match status" value="1"/>
</dbReference>
<feature type="compositionally biased region" description="Basic and acidic residues" evidence="1">
    <location>
        <begin position="746"/>
        <end position="783"/>
    </location>
</feature>
<feature type="compositionally biased region" description="Basic residues" evidence="1">
    <location>
        <begin position="276"/>
        <end position="285"/>
    </location>
</feature>
<feature type="compositionally biased region" description="Low complexity" evidence="1">
    <location>
        <begin position="23"/>
        <end position="34"/>
    </location>
</feature>
<protein>
    <recommendedName>
        <fullName evidence="4">Zinc finger matrin-type protein CG9776</fullName>
    </recommendedName>
</protein>
<dbReference type="OrthoDB" id="10072641at2759"/>
<feature type="compositionally biased region" description="Pro residues" evidence="1">
    <location>
        <begin position="978"/>
        <end position="988"/>
    </location>
</feature>
<feature type="region of interest" description="Disordered" evidence="1">
    <location>
        <begin position="196"/>
        <end position="320"/>
    </location>
</feature>
<dbReference type="GO" id="GO:0005847">
    <property type="term" value="C:mRNA cleavage and polyadenylation specificity factor complex"/>
    <property type="evidence" value="ECO:0007669"/>
    <property type="project" value="TreeGrafter"/>
</dbReference>
<dbReference type="OMA" id="DEYWIET"/>
<name>A0A1D2MR31_ORCCI</name>
<feature type="compositionally biased region" description="Basic and acidic residues" evidence="1">
    <location>
        <begin position="627"/>
        <end position="653"/>
    </location>
</feature>
<organism evidence="2 3">
    <name type="scientific">Orchesella cincta</name>
    <name type="common">Springtail</name>
    <name type="synonym">Podura cincta</name>
    <dbReference type="NCBI Taxonomy" id="48709"/>
    <lineage>
        <taxon>Eukaryota</taxon>
        <taxon>Metazoa</taxon>
        <taxon>Ecdysozoa</taxon>
        <taxon>Arthropoda</taxon>
        <taxon>Hexapoda</taxon>
        <taxon>Collembola</taxon>
        <taxon>Entomobryomorpha</taxon>
        <taxon>Entomobryoidea</taxon>
        <taxon>Orchesellidae</taxon>
        <taxon>Orchesellinae</taxon>
        <taxon>Orchesella</taxon>
    </lineage>
</organism>
<feature type="compositionally biased region" description="Low complexity" evidence="1">
    <location>
        <begin position="1042"/>
        <end position="1054"/>
    </location>
</feature>
<evidence type="ECO:0000256" key="1">
    <source>
        <dbReference type="SAM" id="MobiDB-lite"/>
    </source>
</evidence>
<keyword evidence="3" id="KW-1185">Reference proteome</keyword>
<feature type="region of interest" description="Disordered" evidence="1">
    <location>
        <begin position="1"/>
        <end position="136"/>
    </location>
</feature>
<proteinExistence type="predicted"/>
<sequence length="1108" mass="124140">MSSGPAYRDRGGGGGGGDRGDSSYRGGYNNNRGGNFRGRGGTGYKPRRYWDSDDFYKDEREHGGRGRRRRSYSRSRSRSHSRSYSRSRSRSPPPRRARSRSPPRQPEEYVPRPAEHAVPNPYEPYVPTKDPAETWTGSRLPVTQEYVPQANGQTAAALSQMNPYGNVESMYPPQYAENPTTHSQAQVGYGYGHTQIPVTQYHQQSAPDAGYSQQHISMGQMGTVAPPPPAISSSKPDKDDHSDTSKKKKEKRKKKKRHHSSSSSSSSSDDSSSESRRRRKSKKGRGTGGSSDSSSEDDKKDSGTSGRLTEPQKDALLKQRESYQSKLDILEREIKKLQNKEDELIRSRAERQLIDENLKLQAELRGRCKAVIIVLEKIDDVLKVGGKSSSEKTKVLAPQPAVPPPPSLAPMIPPSQPDRKPFNDVDKKSGLSPFDYFDNSQHWCRLCNVFPETVQQMLAHFHSKEHHDQIQQLGIDEKPWHKRNSLTDSKSIPGAKKAPFRGNGGEFNEEIVECFIVKLQMIFICIIVNMHLYYFLLDTVPSMFGMRCLRLVNDVCSSSHQWKDGTADSVTTGWVILIAQWNILRMLSTTNFLEEHPDWEHKWVNDRERALGVSGKQEVVTPSGKKSRFDDPHPRIIPERKLSTHVDDVESGKSIRVQMRNSLKPEEKEQIPKFTASLTEHPPSKDSGLEEWMNKPKVALDIDTQKFAAIVRQKHGAKEKEMRDSKNLSSPNNVKPTPTPPPQSSLRDRDLKKDDRRRTDKVELQISNRDRDRDRYRDRDSRNSRRRRRSRSRSRSRSRDRSDRDRRERVERERPDIKEAVKKLPMIGKMPLYKRPVLNKEKSEIEEKKVAAVDVPPVTRLPAVGLLPKRPLLREESHLSAYSNSSLSNTGFNYGTHQSYAESYGLSAGMGSTGYSEASITVEPTVEQDRSASFHHSSSEVHEELPSAEVKTGDKEGAPTALPDDFQQALDIIYSVPGPVPQPVPPPAGNGISGDSSMPGSTAEYEYGSVGSNGYPNYLGYQPYQQSFDGYAPVGYEELDDGPPGVGDDSSSVGAARQSTATASSGGEQQMEKTDVVDRDPPPPGEDDLDDLRMLGIDVDDTAVVVKK</sequence>
<feature type="compositionally biased region" description="Polar residues" evidence="1">
    <location>
        <begin position="196"/>
        <end position="217"/>
    </location>
</feature>
<feature type="compositionally biased region" description="Pro residues" evidence="1">
    <location>
        <begin position="400"/>
        <end position="416"/>
    </location>
</feature>
<comment type="caution">
    <text evidence="2">The sequence shown here is derived from an EMBL/GenBank/DDBJ whole genome shotgun (WGS) entry which is preliminary data.</text>
</comment>
<feature type="region of interest" description="Disordered" evidence="1">
    <location>
        <begin position="1027"/>
        <end position="1095"/>
    </location>
</feature>
<feature type="compositionally biased region" description="Polar residues" evidence="1">
    <location>
        <begin position="1057"/>
        <end position="1068"/>
    </location>
</feature>